<organism evidence="1 2">
    <name type="scientific">Cohnella xylanilytica</name>
    <dbReference type="NCBI Taxonomy" id="557555"/>
    <lineage>
        <taxon>Bacteria</taxon>
        <taxon>Bacillati</taxon>
        <taxon>Bacillota</taxon>
        <taxon>Bacilli</taxon>
        <taxon>Bacillales</taxon>
        <taxon>Paenibacillaceae</taxon>
        <taxon>Cohnella</taxon>
    </lineage>
</organism>
<dbReference type="Proteomes" id="UP000553776">
    <property type="component" value="Unassembled WGS sequence"/>
</dbReference>
<name>A0A841U730_9BACL</name>
<keyword evidence="2" id="KW-1185">Reference proteome</keyword>
<accession>A0A841U730</accession>
<evidence type="ECO:0000313" key="2">
    <source>
        <dbReference type="Proteomes" id="UP000553776"/>
    </source>
</evidence>
<proteinExistence type="predicted"/>
<dbReference type="AlphaFoldDB" id="A0A841U730"/>
<protein>
    <submittedName>
        <fullName evidence="1">Dehydrogenase</fullName>
    </submittedName>
</protein>
<sequence length="103" mass="11942">MKNGQPKHEAALPSPRTIRRACSVELYRTVKRLKRYVPDELVKQAEDLYVSKVIGNLLWITENRSDRKKLADWWEEAVSEEIASLWDVDRQRLVAAFRAAFGG</sequence>
<dbReference type="EMBL" id="JACJVR010000105">
    <property type="protein sequence ID" value="MBB6694838.1"/>
    <property type="molecule type" value="Genomic_DNA"/>
</dbReference>
<gene>
    <name evidence="1" type="ORF">H7B90_25915</name>
</gene>
<comment type="caution">
    <text evidence="1">The sequence shown here is derived from an EMBL/GenBank/DDBJ whole genome shotgun (WGS) entry which is preliminary data.</text>
</comment>
<dbReference type="RefSeq" id="WP_185138800.1">
    <property type="nucleotide sequence ID" value="NZ_BORM01000004.1"/>
</dbReference>
<reference evidence="1 2" key="1">
    <citation type="submission" date="2020-08" db="EMBL/GenBank/DDBJ databases">
        <title>Cohnella phylogeny.</title>
        <authorList>
            <person name="Dunlap C."/>
        </authorList>
    </citation>
    <scope>NUCLEOTIDE SEQUENCE [LARGE SCALE GENOMIC DNA]</scope>
    <source>
        <strain evidence="1 2">DSM 25239</strain>
    </source>
</reference>
<evidence type="ECO:0000313" key="1">
    <source>
        <dbReference type="EMBL" id="MBB6694838.1"/>
    </source>
</evidence>